<evidence type="ECO:0000313" key="3">
    <source>
        <dbReference type="Proteomes" id="UP001175000"/>
    </source>
</evidence>
<name>A0AA39U5I1_9PEZI</name>
<accession>A0AA39U5I1</accession>
<dbReference type="AlphaFoldDB" id="A0AA39U5I1"/>
<feature type="region of interest" description="Disordered" evidence="1">
    <location>
        <begin position="1"/>
        <end position="21"/>
    </location>
</feature>
<evidence type="ECO:0000256" key="1">
    <source>
        <dbReference type="SAM" id="MobiDB-lite"/>
    </source>
</evidence>
<reference evidence="2" key="1">
    <citation type="submission" date="2023-06" db="EMBL/GenBank/DDBJ databases">
        <title>Genome-scale phylogeny and comparative genomics of the fungal order Sordariales.</title>
        <authorList>
            <consortium name="Lawrence Berkeley National Laboratory"/>
            <person name="Hensen N."/>
            <person name="Bonometti L."/>
            <person name="Westerberg I."/>
            <person name="Brannstrom I.O."/>
            <person name="Guillou S."/>
            <person name="Cros-Aarteil S."/>
            <person name="Calhoun S."/>
            <person name="Haridas S."/>
            <person name="Kuo A."/>
            <person name="Mondo S."/>
            <person name="Pangilinan J."/>
            <person name="Riley R."/>
            <person name="Labutti K."/>
            <person name="Andreopoulos B."/>
            <person name="Lipzen A."/>
            <person name="Chen C."/>
            <person name="Yanf M."/>
            <person name="Daum C."/>
            <person name="Ng V."/>
            <person name="Clum A."/>
            <person name="Steindorff A."/>
            <person name="Ohm R."/>
            <person name="Martin F."/>
            <person name="Silar P."/>
            <person name="Natvig D."/>
            <person name="Lalanne C."/>
            <person name="Gautier V."/>
            <person name="Ament-Velasquez S.L."/>
            <person name="Kruys A."/>
            <person name="Hutchinson M.I."/>
            <person name="Powell A.J."/>
            <person name="Barry K."/>
            <person name="Miller A.N."/>
            <person name="Grigoriev I.V."/>
            <person name="Debuchy R."/>
            <person name="Gladieux P."/>
            <person name="Thoren M.H."/>
            <person name="Johannesson H."/>
        </authorList>
    </citation>
    <scope>NUCLEOTIDE SEQUENCE</scope>
    <source>
        <strain evidence="2">CBS 606.72</strain>
    </source>
</reference>
<feature type="compositionally biased region" description="Polar residues" evidence="1">
    <location>
        <begin position="1"/>
        <end position="10"/>
    </location>
</feature>
<gene>
    <name evidence="2" type="ORF">B0T14DRAFT_607491</name>
</gene>
<proteinExistence type="predicted"/>
<dbReference type="EMBL" id="JAULSU010000007">
    <property type="protein sequence ID" value="KAK0611400.1"/>
    <property type="molecule type" value="Genomic_DNA"/>
</dbReference>
<keyword evidence="3" id="KW-1185">Reference proteome</keyword>
<sequence>MKSGNTTTSMARFPNGRKQEKRLQSAGSLKSVIGSVAREACRAQCNSRHSPAVEMFRLLPSTGFWWPVHAKQVDEAGGEQYRPPLDVKSCLTIMHAVMSALKVGSDEEERGYLLGDVQGNGQWEGRVWPWGVTREVLERALVGLVVAATEVLEEGEGVEMYEDVEGFVGGVKWRNGGSWFAKREVRGEVLVRVLRLVMVARQAWVERGKNSGGLEGRETLANTVDGLLNVVEGRIEMEEEAMERHFGNEEGWRFVKGEKLEDGWLW</sequence>
<dbReference type="Proteomes" id="UP001175000">
    <property type="component" value="Unassembled WGS sequence"/>
</dbReference>
<comment type="caution">
    <text evidence="2">The sequence shown here is derived from an EMBL/GenBank/DDBJ whole genome shotgun (WGS) entry which is preliminary data.</text>
</comment>
<evidence type="ECO:0000313" key="2">
    <source>
        <dbReference type="EMBL" id="KAK0611400.1"/>
    </source>
</evidence>
<organism evidence="2 3">
    <name type="scientific">Immersiella caudata</name>
    <dbReference type="NCBI Taxonomy" id="314043"/>
    <lineage>
        <taxon>Eukaryota</taxon>
        <taxon>Fungi</taxon>
        <taxon>Dikarya</taxon>
        <taxon>Ascomycota</taxon>
        <taxon>Pezizomycotina</taxon>
        <taxon>Sordariomycetes</taxon>
        <taxon>Sordariomycetidae</taxon>
        <taxon>Sordariales</taxon>
        <taxon>Lasiosphaeriaceae</taxon>
        <taxon>Immersiella</taxon>
    </lineage>
</organism>
<protein>
    <submittedName>
        <fullName evidence="2">Uncharacterized protein</fullName>
    </submittedName>
</protein>